<keyword evidence="5" id="KW-0206">Cytoskeleton</keyword>
<feature type="compositionally biased region" description="Basic and acidic residues" evidence="7">
    <location>
        <begin position="322"/>
        <end position="334"/>
    </location>
</feature>
<evidence type="ECO:0000313" key="10">
    <source>
        <dbReference type="Proteomes" id="UP000734854"/>
    </source>
</evidence>
<dbReference type="InterPro" id="IPR044806">
    <property type="entry name" value="WVD2/WDL1-4"/>
</dbReference>
<dbReference type="Proteomes" id="UP000734854">
    <property type="component" value="Unassembled WGS sequence"/>
</dbReference>
<keyword evidence="3" id="KW-0963">Cytoplasm</keyword>
<evidence type="ECO:0000256" key="1">
    <source>
        <dbReference type="ARBA" id="ARBA00004245"/>
    </source>
</evidence>
<evidence type="ECO:0000256" key="4">
    <source>
        <dbReference type="ARBA" id="ARBA00022701"/>
    </source>
</evidence>
<gene>
    <name evidence="9" type="ORF">ZIOFF_001370</name>
</gene>
<reference evidence="9 10" key="1">
    <citation type="submission" date="2020-08" db="EMBL/GenBank/DDBJ databases">
        <title>Plant Genome Project.</title>
        <authorList>
            <person name="Zhang R.-G."/>
        </authorList>
    </citation>
    <scope>NUCLEOTIDE SEQUENCE [LARGE SCALE GENOMIC DNA]</scope>
    <source>
        <tissue evidence="9">Rhizome</tissue>
    </source>
</reference>
<dbReference type="AlphaFoldDB" id="A0A8J5I2P7"/>
<keyword evidence="10" id="KW-1185">Reference proteome</keyword>
<dbReference type="GO" id="GO:0008017">
    <property type="term" value="F:microtubule binding"/>
    <property type="evidence" value="ECO:0007669"/>
    <property type="project" value="InterPro"/>
</dbReference>
<dbReference type="PANTHER" id="PTHR46372">
    <property type="entry name" value="PROTEIN WVD2-LIKE 3"/>
    <property type="match status" value="1"/>
</dbReference>
<comment type="similarity">
    <text evidence="2">Belongs to the TPX2 family.</text>
</comment>
<feature type="coiled-coil region" evidence="6">
    <location>
        <begin position="193"/>
        <end position="235"/>
    </location>
</feature>
<dbReference type="Pfam" id="PF06886">
    <property type="entry name" value="TPX2"/>
    <property type="match status" value="1"/>
</dbReference>
<dbReference type="GO" id="GO:0000226">
    <property type="term" value="P:microtubule cytoskeleton organization"/>
    <property type="evidence" value="ECO:0007669"/>
    <property type="project" value="InterPro"/>
</dbReference>
<evidence type="ECO:0000313" key="9">
    <source>
        <dbReference type="EMBL" id="KAG6536316.1"/>
    </source>
</evidence>
<feature type="region of interest" description="Disordered" evidence="7">
    <location>
        <begin position="243"/>
        <end position="358"/>
    </location>
</feature>
<proteinExistence type="inferred from homology"/>
<evidence type="ECO:0000256" key="7">
    <source>
        <dbReference type="SAM" id="MobiDB-lite"/>
    </source>
</evidence>
<evidence type="ECO:0000256" key="2">
    <source>
        <dbReference type="ARBA" id="ARBA00005885"/>
    </source>
</evidence>
<evidence type="ECO:0000256" key="3">
    <source>
        <dbReference type="ARBA" id="ARBA00022490"/>
    </source>
</evidence>
<feature type="compositionally biased region" description="Polar residues" evidence="7">
    <location>
        <begin position="335"/>
        <end position="358"/>
    </location>
</feature>
<dbReference type="EMBL" id="JACMSC010000001">
    <property type="protein sequence ID" value="KAG6536316.1"/>
    <property type="molecule type" value="Genomic_DNA"/>
</dbReference>
<evidence type="ECO:0000256" key="5">
    <source>
        <dbReference type="ARBA" id="ARBA00023212"/>
    </source>
</evidence>
<keyword evidence="4" id="KW-0493">Microtubule</keyword>
<dbReference type="GO" id="GO:0005874">
    <property type="term" value="C:microtubule"/>
    <property type="evidence" value="ECO:0007669"/>
    <property type="project" value="UniProtKB-KW"/>
</dbReference>
<feature type="domain" description="TPX2 C-terminal" evidence="8">
    <location>
        <begin position="186"/>
        <end position="255"/>
    </location>
</feature>
<comment type="subcellular location">
    <subcellularLocation>
        <location evidence="1">Cytoplasm</location>
        <location evidence="1">Cytoskeleton</location>
    </subcellularLocation>
</comment>
<dbReference type="InterPro" id="IPR027329">
    <property type="entry name" value="TPX2_C"/>
</dbReference>
<comment type="caution">
    <text evidence="9">The sequence shown here is derived from an EMBL/GenBank/DDBJ whole genome shotgun (WGS) entry which is preliminary data.</text>
</comment>
<evidence type="ECO:0000259" key="8">
    <source>
        <dbReference type="Pfam" id="PF06886"/>
    </source>
</evidence>
<feature type="compositionally biased region" description="Polar residues" evidence="7">
    <location>
        <begin position="308"/>
        <end position="320"/>
    </location>
</feature>
<feature type="compositionally biased region" description="Polar residues" evidence="7">
    <location>
        <begin position="81"/>
        <end position="100"/>
    </location>
</feature>
<name>A0A8J5I2P7_ZINOF</name>
<dbReference type="PANTHER" id="PTHR46372:SF2">
    <property type="entry name" value="PROTEIN WVD2-LIKE 3"/>
    <property type="match status" value="1"/>
</dbReference>
<organism evidence="9 10">
    <name type="scientific">Zingiber officinale</name>
    <name type="common">Ginger</name>
    <name type="synonym">Amomum zingiber</name>
    <dbReference type="NCBI Taxonomy" id="94328"/>
    <lineage>
        <taxon>Eukaryota</taxon>
        <taxon>Viridiplantae</taxon>
        <taxon>Streptophyta</taxon>
        <taxon>Embryophyta</taxon>
        <taxon>Tracheophyta</taxon>
        <taxon>Spermatophyta</taxon>
        <taxon>Magnoliopsida</taxon>
        <taxon>Liliopsida</taxon>
        <taxon>Zingiberales</taxon>
        <taxon>Zingiberaceae</taxon>
        <taxon>Zingiber</taxon>
    </lineage>
</organism>
<accession>A0A8J5I2P7</accession>
<keyword evidence="6" id="KW-0175">Coiled coil</keyword>
<protein>
    <recommendedName>
        <fullName evidence="8">TPX2 C-terminal domain-containing protein</fullName>
    </recommendedName>
</protein>
<feature type="region of interest" description="Disordered" evidence="7">
    <location>
        <begin position="81"/>
        <end position="104"/>
    </location>
</feature>
<evidence type="ECO:0000256" key="6">
    <source>
        <dbReference type="SAM" id="Coils"/>
    </source>
</evidence>
<sequence length="358" mass="40138">MRCAKDSVEWTMDLQWWLRSGPFVRDICENLSAFCVLPTFCRNNPSGSSASNEDMDNNRETSNAQVHVLPRIKNLRMDQESVASNSVHGTVQSNQTTSHPFATKKHASQECHAFVAENSACEEKYPNIETQSANIQKTAQGYSKVASWKHLHLDNIMHPDEEDSCSIASSMAPSIKSMKNRAVAPTFRSSERAERRKEFYSKLEEKHQALEAEKLQSEAKTREEQEAALKQLRKNLTFRATPMPSFYHEGPPPKVELKKVPPTRARSPKLGRRKSCGDMNTAAEGENGGWGRGRLQRHSLATCKDATNKLNTTPRNQNPVNKLKEGIKSTRENFKQQPTNKEVSQATSDVASPVSPSV</sequence>